<feature type="compositionally biased region" description="Low complexity" evidence="1">
    <location>
        <begin position="115"/>
        <end position="131"/>
    </location>
</feature>
<feature type="compositionally biased region" description="Polar residues" evidence="1">
    <location>
        <begin position="315"/>
        <end position="326"/>
    </location>
</feature>
<gene>
    <name evidence="2" type="ORF">RRF57_007609</name>
</gene>
<comment type="caution">
    <text evidence="2">The sequence shown here is derived from an EMBL/GenBank/DDBJ whole genome shotgun (WGS) entry which is preliminary data.</text>
</comment>
<dbReference type="GO" id="GO:0016071">
    <property type="term" value="P:mRNA metabolic process"/>
    <property type="evidence" value="ECO:0007669"/>
    <property type="project" value="UniProtKB-ARBA"/>
</dbReference>
<feature type="compositionally biased region" description="Polar residues" evidence="1">
    <location>
        <begin position="40"/>
        <end position="52"/>
    </location>
</feature>
<evidence type="ECO:0000313" key="2">
    <source>
        <dbReference type="EMBL" id="KAK5631895.1"/>
    </source>
</evidence>
<accession>A0AAN7YZY6</accession>
<feature type="compositionally biased region" description="Basic residues" evidence="1">
    <location>
        <begin position="70"/>
        <end position="79"/>
    </location>
</feature>
<protein>
    <recommendedName>
        <fullName evidence="4">Proteophosphoglycan 5</fullName>
    </recommendedName>
</protein>
<name>A0AAN7YZY6_9PEZI</name>
<dbReference type="EMBL" id="JAWHQM010000021">
    <property type="protein sequence ID" value="KAK5631895.1"/>
    <property type="molecule type" value="Genomic_DNA"/>
</dbReference>
<evidence type="ECO:0008006" key="4">
    <source>
        <dbReference type="Google" id="ProtNLM"/>
    </source>
</evidence>
<keyword evidence="3" id="KW-1185">Reference proteome</keyword>
<sequence length="400" mass="43326">MQEFVPTPKGTPNRRRAPTSRGRNGSQKVYASENDLPTYKPNNIASPSTPQKHASGRSAAPQTQSTNQKQRNKGNRSRNTKTDVASPGHRVNGESPSFHSKEAPANIFAGSTFHASPAPSALPLPSFLGLSNSPAIKDRTPEVAQDSTPPQTDSDEGSPVDEPTPRHGESPLEFFFRADRAEKAERARVRRASSANTDSVSIASFVPLQDSPRRECNTFPKTIAHRSLRRSGIIENDHSVGIPSSELDGDSRLPVGPAFSTPYSERIRAARTSSAHATPTLHRNLDPASSEALKRYLFTGQLTPSRPEELPAKSGLSQTTPQPVQQQHKHGASQYQGTCQASERLPFPNQNLPRGAPASHAPRAQSPSSFRIHAQPSPHPDHILALEGNLRQILKLDALG</sequence>
<dbReference type="Proteomes" id="UP001305414">
    <property type="component" value="Unassembled WGS sequence"/>
</dbReference>
<reference evidence="2 3" key="1">
    <citation type="submission" date="2023-10" db="EMBL/GenBank/DDBJ databases">
        <title>Draft genome sequence of Xylaria bambusicola isolate GMP-LS, the root and basal stem rot pathogen of sugarcane in Indonesia.</title>
        <authorList>
            <person name="Selvaraj P."/>
            <person name="Muralishankar V."/>
            <person name="Muruganantham S."/>
            <person name="Sp S."/>
            <person name="Haryani S."/>
            <person name="Lau K.J.X."/>
            <person name="Naqvi N.I."/>
        </authorList>
    </citation>
    <scope>NUCLEOTIDE SEQUENCE [LARGE SCALE GENOMIC DNA]</scope>
    <source>
        <strain evidence="2">GMP-LS</strain>
    </source>
</reference>
<evidence type="ECO:0000313" key="3">
    <source>
        <dbReference type="Proteomes" id="UP001305414"/>
    </source>
</evidence>
<organism evidence="2 3">
    <name type="scientific">Xylaria bambusicola</name>
    <dbReference type="NCBI Taxonomy" id="326684"/>
    <lineage>
        <taxon>Eukaryota</taxon>
        <taxon>Fungi</taxon>
        <taxon>Dikarya</taxon>
        <taxon>Ascomycota</taxon>
        <taxon>Pezizomycotina</taxon>
        <taxon>Sordariomycetes</taxon>
        <taxon>Xylariomycetidae</taxon>
        <taxon>Xylariales</taxon>
        <taxon>Xylariaceae</taxon>
        <taxon>Xylaria</taxon>
    </lineage>
</organism>
<dbReference type="InterPro" id="IPR028322">
    <property type="entry name" value="PNRC-like_rgn"/>
</dbReference>
<feature type="region of interest" description="Disordered" evidence="1">
    <location>
        <begin position="301"/>
        <end position="378"/>
    </location>
</feature>
<evidence type="ECO:0000256" key="1">
    <source>
        <dbReference type="SAM" id="MobiDB-lite"/>
    </source>
</evidence>
<dbReference type="AlphaFoldDB" id="A0AAN7YZY6"/>
<feature type="compositionally biased region" description="Basic and acidic residues" evidence="1">
    <location>
        <begin position="163"/>
        <end position="175"/>
    </location>
</feature>
<feature type="region of interest" description="Disordered" evidence="1">
    <location>
        <begin position="1"/>
        <end position="175"/>
    </location>
</feature>
<dbReference type="Pfam" id="PF15365">
    <property type="entry name" value="PNRC"/>
    <property type="match status" value="1"/>
</dbReference>
<feature type="compositionally biased region" description="Polar residues" evidence="1">
    <location>
        <begin position="60"/>
        <end position="69"/>
    </location>
</feature>
<proteinExistence type="predicted"/>